<name>A0A4U0XMZ1_9PEZI</name>
<dbReference type="Pfam" id="PF07957">
    <property type="entry name" value="DUF3294"/>
    <property type="match status" value="1"/>
</dbReference>
<protein>
    <submittedName>
        <fullName evidence="2">Uncharacterized protein</fullName>
    </submittedName>
</protein>
<dbReference type="Proteomes" id="UP000309340">
    <property type="component" value="Unassembled WGS sequence"/>
</dbReference>
<dbReference type="OrthoDB" id="5413892at2759"/>
<evidence type="ECO:0000256" key="1">
    <source>
        <dbReference type="SAM" id="MobiDB-lite"/>
    </source>
</evidence>
<proteinExistence type="predicted"/>
<comment type="caution">
    <text evidence="2">The sequence shown here is derived from an EMBL/GenBank/DDBJ whole genome shotgun (WGS) entry which is preliminary data.</text>
</comment>
<feature type="region of interest" description="Disordered" evidence="1">
    <location>
        <begin position="1"/>
        <end position="45"/>
    </location>
</feature>
<feature type="compositionally biased region" description="Polar residues" evidence="1">
    <location>
        <begin position="1"/>
        <end position="14"/>
    </location>
</feature>
<dbReference type="EMBL" id="NAJQ01000106">
    <property type="protein sequence ID" value="TKA78724.1"/>
    <property type="molecule type" value="Genomic_DNA"/>
</dbReference>
<feature type="compositionally biased region" description="Low complexity" evidence="1">
    <location>
        <begin position="32"/>
        <end position="41"/>
    </location>
</feature>
<evidence type="ECO:0000313" key="3">
    <source>
        <dbReference type="Proteomes" id="UP000309340"/>
    </source>
</evidence>
<reference evidence="2 3" key="1">
    <citation type="submission" date="2017-03" db="EMBL/GenBank/DDBJ databases">
        <title>Genomes of endolithic fungi from Antarctica.</title>
        <authorList>
            <person name="Coleine C."/>
            <person name="Masonjones S."/>
            <person name="Stajich J.E."/>
        </authorList>
    </citation>
    <scope>NUCLEOTIDE SEQUENCE [LARGE SCALE GENOMIC DNA]</scope>
    <source>
        <strain evidence="2 3">CCFEE 5184</strain>
    </source>
</reference>
<accession>A0A4U0XMZ1</accession>
<dbReference type="InterPro" id="IPR012917">
    <property type="entry name" value="DUF3294"/>
</dbReference>
<keyword evidence="3" id="KW-1185">Reference proteome</keyword>
<gene>
    <name evidence="2" type="ORF">B0A55_04530</name>
</gene>
<dbReference type="AlphaFoldDB" id="A0A4U0XMZ1"/>
<organism evidence="2 3">
    <name type="scientific">Friedmanniomyces simplex</name>
    <dbReference type="NCBI Taxonomy" id="329884"/>
    <lineage>
        <taxon>Eukaryota</taxon>
        <taxon>Fungi</taxon>
        <taxon>Dikarya</taxon>
        <taxon>Ascomycota</taxon>
        <taxon>Pezizomycotina</taxon>
        <taxon>Dothideomycetes</taxon>
        <taxon>Dothideomycetidae</taxon>
        <taxon>Mycosphaerellales</taxon>
        <taxon>Teratosphaeriaceae</taxon>
        <taxon>Friedmanniomyces</taxon>
    </lineage>
</organism>
<evidence type="ECO:0000313" key="2">
    <source>
        <dbReference type="EMBL" id="TKA78724.1"/>
    </source>
</evidence>
<sequence>MSTNGQTPAKTPAQTAKPYGTAAASKAKKAEAAAPPESAAAVAQDDTVKAVEKLEVKTKAVNANNIARVANSQLTSNDEKLLPLMSLKTGKPIDKFPATSKDIEKLGLTPVDAMLNALEADRTGNEAAKKERLRVQIGLKPNPA</sequence>